<evidence type="ECO:0000313" key="3">
    <source>
        <dbReference type="EMBL" id="PCF55836.1"/>
    </source>
</evidence>
<comment type="caution">
    <text evidence="3">The sequence shown here is derived from an EMBL/GenBank/DDBJ whole genome shotgun (WGS) entry which is preliminary data.</text>
</comment>
<dbReference type="Proteomes" id="UP000218335">
    <property type="component" value="Unassembled WGS sequence"/>
</dbReference>
<dbReference type="EMBL" id="MWUU01000005">
    <property type="protein sequence ID" value="PCF55836.1"/>
    <property type="molecule type" value="Genomic_DNA"/>
</dbReference>
<gene>
    <name evidence="3" type="ORF">B5C08_05075</name>
</gene>
<organism evidence="3 4">
    <name type="scientific">Staphylococcus delphini</name>
    <dbReference type="NCBI Taxonomy" id="53344"/>
    <lineage>
        <taxon>Bacteria</taxon>
        <taxon>Bacillati</taxon>
        <taxon>Bacillota</taxon>
        <taxon>Bacilli</taxon>
        <taxon>Bacillales</taxon>
        <taxon>Staphylococcaceae</taxon>
        <taxon>Staphylococcus</taxon>
        <taxon>Staphylococcus intermedius group</taxon>
    </lineage>
</organism>
<keyword evidence="1" id="KW-1133">Transmembrane helix</keyword>
<evidence type="ECO:0000256" key="1">
    <source>
        <dbReference type="SAM" id="Phobius"/>
    </source>
</evidence>
<dbReference type="AlphaFoldDB" id="A0A2A4GYN7"/>
<dbReference type="Pfam" id="PF07853">
    <property type="entry name" value="DUF1648"/>
    <property type="match status" value="1"/>
</dbReference>
<dbReference type="InterPro" id="IPR012867">
    <property type="entry name" value="DUF1648"/>
</dbReference>
<keyword evidence="1" id="KW-0472">Membrane</keyword>
<evidence type="ECO:0000313" key="4">
    <source>
        <dbReference type="Proteomes" id="UP000218335"/>
    </source>
</evidence>
<feature type="transmembrane region" description="Helical" evidence="1">
    <location>
        <begin position="7"/>
        <end position="28"/>
    </location>
</feature>
<feature type="transmembrane region" description="Helical" evidence="1">
    <location>
        <begin position="124"/>
        <end position="145"/>
    </location>
</feature>
<keyword evidence="1" id="KW-0812">Transmembrane</keyword>
<proteinExistence type="predicted"/>
<reference evidence="3 4" key="1">
    <citation type="journal article" date="2017" name="PLoS ONE">
        <title>Development of a real-time PCR for detection of Staphylococcus pseudintermedius using a novel automated comparison of whole-genome sequences.</title>
        <authorList>
            <person name="Verstappen K.M."/>
            <person name="Huijbregts L."/>
            <person name="Spaninks M."/>
            <person name="Wagenaar J.A."/>
            <person name="Fluit A.C."/>
            <person name="Duim B."/>
        </authorList>
    </citation>
    <scope>NUCLEOTIDE SEQUENCE [LARGE SCALE GENOMIC DNA]</scope>
    <source>
        <strain evidence="3 4">215070706401-1</strain>
    </source>
</reference>
<accession>A0A2A4GYN7</accession>
<feature type="transmembrane region" description="Helical" evidence="1">
    <location>
        <begin position="48"/>
        <end position="71"/>
    </location>
</feature>
<feature type="transmembrane region" description="Helical" evidence="1">
    <location>
        <begin position="92"/>
        <end position="112"/>
    </location>
</feature>
<dbReference type="RefSeq" id="WP_096591156.1">
    <property type="nucleotide sequence ID" value="NZ_MWRM01000005.1"/>
</dbReference>
<name>A0A2A4GYN7_9STAP</name>
<feature type="domain" description="DUF1648" evidence="2">
    <location>
        <begin position="11"/>
        <end position="56"/>
    </location>
</feature>
<sequence length="150" mass="17405">MKQINRLIPVLWLISIVLLVLFYTQLPAQVGTHLNFNGDVDAWGSKSHLWIVPIIFLVIWAFLSLLLHYGPIWEHTIQGKAVEKSQSQRRDVLFILVIVQLTVWVLYMVYLIGTINGKEGIPFWLMWLAYLVIGLTLITRIVHVFKRNQA</sequence>
<evidence type="ECO:0000259" key="2">
    <source>
        <dbReference type="Pfam" id="PF07853"/>
    </source>
</evidence>
<protein>
    <recommendedName>
        <fullName evidence="2">DUF1648 domain-containing protein</fullName>
    </recommendedName>
</protein>